<feature type="domain" description="GAG-pre-integrase" evidence="1">
    <location>
        <begin position="16"/>
        <end position="76"/>
    </location>
</feature>
<evidence type="ECO:0000313" key="2">
    <source>
        <dbReference type="EMBL" id="VVA23914.1"/>
    </source>
</evidence>
<organism evidence="2 3">
    <name type="scientific">Prunus dulcis</name>
    <name type="common">Almond</name>
    <name type="synonym">Amygdalus dulcis</name>
    <dbReference type="NCBI Taxonomy" id="3755"/>
    <lineage>
        <taxon>Eukaryota</taxon>
        <taxon>Viridiplantae</taxon>
        <taxon>Streptophyta</taxon>
        <taxon>Embryophyta</taxon>
        <taxon>Tracheophyta</taxon>
        <taxon>Spermatophyta</taxon>
        <taxon>Magnoliopsida</taxon>
        <taxon>eudicotyledons</taxon>
        <taxon>Gunneridae</taxon>
        <taxon>Pentapetalae</taxon>
        <taxon>rosids</taxon>
        <taxon>fabids</taxon>
        <taxon>Rosales</taxon>
        <taxon>Rosaceae</taxon>
        <taxon>Amygdaloideae</taxon>
        <taxon>Amygdaleae</taxon>
        <taxon>Prunus</taxon>
    </lineage>
</organism>
<dbReference type="Pfam" id="PF13976">
    <property type="entry name" value="gag_pre-integrs"/>
    <property type="match status" value="1"/>
</dbReference>
<accession>A0A5E4F763</accession>
<reference evidence="3" key="1">
    <citation type="journal article" date="2020" name="Plant J.">
        <title>Transposons played a major role in the diversification between the closely related almond and peach genomes: results from the almond genome sequence.</title>
        <authorList>
            <person name="Alioto T."/>
            <person name="Alexiou K.G."/>
            <person name="Bardil A."/>
            <person name="Barteri F."/>
            <person name="Castanera R."/>
            <person name="Cruz F."/>
            <person name="Dhingra A."/>
            <person name="Duval H."/>
            <person name="Fernandez I Marti A."/>
            <person name="Frias L."/>
            <person name="Galan B."/>
            <person name="Garcia J.L."/>
            <person name="Howad W."/>
            <person name="Gomez-Garrido J."/>
            <person name="Gut M."/>
            <person name="Julca I."/>
            <person name="Morata J."/>
            <person name="Puigdomenech P."/>
            <person name="Ribeca P."/>
            <person name="Rubio Cabetas M.J."/>
            <person name="Vlasova A."/>
            <person name="Wirthensohn M."/>
            <person name="Garcia-Mas J."/>
            <person name="Gabaldon T."/>
            <person name="Casacuberta J.M."/>
            <person name="Arus P."/>
        </authorList>
    </citation>
    <scope>NUCLEOTIDE SEQUENCE [LARGE SCALE GENOMIC DNA]</scope>
    <source>
        <strain evidence="3">cv. Texas</strain>
    </source>
</reference>
<name>A0A5E4F763_PRUDU</name>
<evidence type="ECO:0000313" key="3">
    <source>
        <dbReference type="Proteomes" id="UP000327085"/>
    </source>
</evidence>
<dbReference type="InParanoid" id="A0A5E4F763"/>
<gene>
    <name evidence="2" type="ORF">ALMOND_2B003027</name>
</gene>
<feature type="non-terminal residue" evidence="2">
    <location>
        <position position="1"/>
    </location>
</feature>
<sequence>DIHTKEILGRSTKRGGLYYVDDFSPGMANSMTHPFDSKQKQIWLWHRQLGHLSFSYMKHLIPYLSSSFKDSDFICDT</sequence>
<dbReference type="AlphaFoldDB" id="A0A5E4F763"/>
<dbReference type="EMBL" id="CABIKO010000076">
    <property type="protein sequence ID" value="VVA23914.1"/>
    <property type="molecule type" value="Genomic_DNA"/>
</dbReference>
<protein>
    <submittedName>
        <fullName evidence="2">PREDICTED: Retrovirus-related Pol poly from transposon TNT</fullName>
    </submittedName>
</protein>
<dbReference type="InterPro" id="IPR025724">
    <property type="entry name" value="GAG-pre-integrase_dom"/>
</dbReference>
<proteinExistence type="predicted"/>
<feature type="non-terminal residue" evidence="2">
    <location>
        <position position="77"/>
    </location>
</feature>
<evidence type="ECO:0000259" key="1">
    <source>
        <dbReference type="Pfam" id="PF13976"/>
    </source>
</evidence>
<dbReference type="Proteomes" id="UP000327085">
    <property type="component" value="Chromosome 7"/>
</dbReference>
<dbReference type="Gramene" id="VVA23914">
    <property type="protein sequence ID" value="VVA23914"/>
    <property type="gene ID" value="Prudul26B003027"/>
</dbReference>